<protein>
    <recommendedName>
        <fullName evidence="1">HAT C-terminal dimerisation domain-containing protein</fullName>
    </recommendedName>
</protein>
<reference evidence="2" key="1">
    <citation type="submission" date="2016-05" db="EMBL/GenBank/DDBJ databases">
        <authorList>
            <person name="Lavstsen T."/>
            <person name="Jespersen J.S."/>
        </authorList>
    </citation>
    <scope>NUCLEOTIDE SEQUENCE</scope>
    <source>
        <tissue evidence="2">Brain</tissue>
    </source>
</reference>
<reference evidence="2" key="2">
    <citation type="submission" date="2016-06" db="EMBL/GenBank/DDBJ databases">
        <title>The genome of a short-lived fish provides insights into sex chromosome evolution and the genetic control of aging.</title>
        <authorList>
            <person name="Reichwald K."/>
            <person name="Felder M."/>
            <person name="Petzold A."/>
            <person name="Koch P."/>
            <person name="Groth M."/>
            <person name="Platzer M."/>
        </authorList>
    </citation>
    <scope>NUCLEOTIDE SEQUENCE</scope>
    <source>
        <tissue evidence="2">Brain</tissue>
    </source>
</reference>
<organism evidence="2">
    <name type="scientific">Nothobranchius furzeri</name>
    <name type="common">Turquoise killifish</name>
    <dbReference type="NCBI Taxonomy" id="105023"/>
    <lineage>
        <taxon>Eukaryota</taxon>
        <taxon>Metazoa</taxon>
        <taxon>Chordata</taxon>
        <taxon>Craniata</taxon>
        <taxon>Vertebrata</taxon>
        <taxon>Euteleostomi</taxon>
        <taxon>Actinopterygii</taxon>
        <taxon>Neopterygii</taxon>
        <taxon>Teleostei</taxon>
        <taxon>Neoteleostei</taxon>
        <taxon>Acanthomorphata</taxon>
        <taxon>Ovalentaria</taxon>
        <taxon>Atherinomorphae</taxon>
        <taxon>Cyprinodontiformes</taxon>
        <taxon>Nothobranchiidae</taxon>
        <taxon>Nothobranchius</taxon>
    </lineage>
</organism>
<dbReference type="PANTHER" id="PTHR46289">
    <property type="entry name" value="52 KDA REPRESSOR OF THE INHIBITOR OF THE PROTEIN KINASE-LIKE PROTEIN-RELATED"/>
    <property type="match status" value="1"/>
</dbReference>
<dbReference type="EMBL" id="HADY01023013">
    <property type="protein sequence ID" value="SBP61498.1"/>
    <property type="molecule type" value="Transcribed_RNA"/>
</dbReference>
<dbReference type="PANTHER" id="PTHR46289:SF17">
    <property type="entry name" value="HAT C-TERMINAL DIMERISATION DOMAIN-CONTAINING PROTEIN"/>
    <property type="match status" value="1"/>
</dbReference>
<dbReference type="InterPro" id="IPR008906">
    <property type="entry name" value="HATC_C_dom"/>
</dbReference>
<evidence type="ECO:0000313" key="2">
    <source>
        <dbReference type="EMBL" id="SBP61498.1"/>
    </source>
</evidence>
<proteinExistence type="predicted"/>
<name>A0A1A8B3K0_NOTFU</name>
<feature type="domain" description="HAT C-terminal dimerisation" evidence="1">
    <location>
        <begin position="113"/>
        <end position="145"/>
    </location>
</feature>
<accession>A0A1A8B3K0</accession>
<feature type="non-terminal residue" evidence="2">
    <location>
        <position position="1"/>
    </location>
</feature>
<dbReference type="Pfam" id="PF05699">
    <property type="entry name" value="Dimer_Tnp_hAT"/>
    <property type="match status" value="1"/>
</dbReference>
<sequence>HLTGSAPAHVHESSSEYYRTEFFKALDAADMQFSERYEQEGMQMLRHLEQVLLTGQMHTVIHQYQEISPDILKVQLALFRTKYSVQTSTDVVAVLQGMFPEVRGLFDQIETVARLLVVPVSSAEPERSFSSLRRLKTRLRSTMTQIRLNSVGVCHVHKDKLDRLNRK</sequence>
<dbReference type="InterPro" id="IPR052958">
    <property type="entry name" value="IFN-induced_PKR_regulator"/>
</dbReference>
<dbReference type="GO" id="GO:0046983">
    <property type="term" value="F:protein dimerization activity"/>
    <property type="evidence" value="ECO:0007669"/>
    <property type="project" value="InterPro"/>
</dbReference>
<gene>
    <name evidence="2" type="primary">BX547930.1</name>
</gene>
<dbReference type="AlphaFoldDB" id="A0A1A8B3K0"/>
<evidence type="ECO:0000259" key="1">
    <source>
        <dbReference type="Pfam" id="PF05699"/>
    </source>
</evidence>